<proteinExistence type="predicted"/>
<dbReference type="GO" id="GO:0016020">
    <property type="term" value="C:membrane"/>
    <property type="evidence" value="ECO:0007669"/>
    <property type="project" value="InterPro"/>
</dbReference>
<evidence type="ECO:0000313" key="8">
    <source>
        <dbReference type="EMBL" id="SGY77287.1"/>
    </source>
</evidence>
<evidence type="ECO:0000256" key="5">
    <source>
        <dbReference type="ARBA" id="ARBA00032658"/>
    </source>
</evidence>
<dbReference type="GO" id="GO:0012505">
    <property type="term" value="C:endomembrane system"/>
    <property type="evidence" value="ECO:0007669"/>
    <property type="project" value="UniProtKB-SubCell"/>
</dbReference>
<gene>
    <name evidence="8" type="primary">BQ5605_C005g03596</name>
    <name evidence="8" type="ORF">BQ5605_C005G03596</name>
</gene>
<evidence type="ECO:0000256" key="2">
    <source>
        <dbReference type="ARBA" id="ARBA00022692"/>
    </source>
</evidence>
<dbReference type="STRING" id="796604.A0A2X0N545"/>
<sequence length="602" mass="66096">MPVPTSLLLAFATFWVVINYVRLTRRPRSASASSAVELQPLSLHASTTTFNDVPRLLLKTFRRRPEGGSRVLALYWDLATLVVVFGLVVVQLVLATAACKGVYALLQLYATSQPDPITSLGVVQGLIKRATQQLQPPPSESLLLQPIIPGLTHSYDSLPLVLVALFSSQVFHELGHALAAASESIPLLSIGFRLNLIVPTFYVELPSSTTSHSSVTSSTTDLRIAAAGVWHNLLLVGITWLISFNGLGWGSLFTRVFYESVEGGVLVTEVDLVGLFFFSGHLSNRPVPGHPDLSFLPSGQTSPLYELLQPRIKITHLDDLELDSSSSPSALWADYLSSEPSTSTSSSYNSLGWCLDATLFNPSDQALPSCCTPASTQTDQLCFQHGASAVSYACLEPSSIFSPPSKKQGPTRCLDDRGCSLTAQKCTSLESDQHILRIGVEDTLSPDGITKILIYQGPRMAVLHQVSVTTDLPRTRLIPLLYLRTIERFYSHLLGLSLALAFFNLLPLPYLDGQVLWSTVWTLMRGFEEVGDRMEVGEMGKKEGVMRGRGILDRSIEGMRKFGWLRKLAEREERVERLLRRWTMVMGGLTMGTGVWVVFIGS</sequence>
<dbReference type="PANTHER" id="PTHR13325">
    <property type="entry name" value="PROTEASE M50 MEMBRANE-BOUND TRANSCRIPTION FACTOR SITE 2 PROTEASE"/>
    <property type="match status" value="1"/>
</dbReference>
<keyword evidence="9" id="KW-1185">Reference proteome</keyword>
<dbReference type="InterPro" id="IPR008915">
    <property type="entry name" value="Peptidase_M50"/>
</dbReference>
<dbReference type="GO" id="GO:1905897">
    <property type="term" value="P:regulation of response to endoplasmic reticulum stress"/>
    <property type="evidence" value="ECO:0007669"/>
    <property type="project" value="TreeGrafter"/>
</dbReference>
<reference evidence="8 9" key="1">
    <citation type="submission" date="2016-11" db="EMBL/GenBank/DDBJ databases">
        <authorList>
            <person name="Jaros S."/>
            <person name="Januszkiewicz K."/>
            <person name="Wedrychowicz H."/>
        </authorList>
    </citation>
    <scope>NUCLEOTIDE SEQUENCE [LARGE SCALE GENOMIC DNA]</scope>
</reference>
<feature type="transmembrane region" description="Helical" evidence="6">
    <location>
        <begin position="582"/>
        <end position="601"/>
    </location>
</feature>
<dbReference type="Proteomes" id="UP000249464">
    <property type="component" value="Unassembled WGS sequence"/>
</dbReference>
<accession>A0A2X0N545</accession>
<dbReference type="PANTHER" id="PTHR13325:SF3">
    <property type="entry name" value="MEMBRANE-BOUND TRANSCRIPTION FACTOR SITE-2 PROTEASE"/>
    <property type="match status" value="1"/>
</dbReference>
<feature type="transmembrane region" description="Helical" evidence="6">
    <location>
        <begin position="72"/>
        <end position="94"/>
    </location>
</feature>
<dbReference type="GO" id="GO:0005737">
    <property type="term" value="C:cytoplasm"/>
    <property type="evidence" value="ECO:0007669"/>
    <property type="project" value="TreeGrafter"/>
</dbReference>
<evidence type="ECO:0000259" key="7">
    <source>
        <dbReference type="Pfam" id="PF02163"/>
    </source>
</evidence>
<feature type="transmembrane region" description="Helical" evidence="6">
    <location>
        <begin position="489"/>
        <end position="508"/>
    </location>
</feature>
<evidence type="ECO:0000256" key="1">
    <source>
        <dbReference type="ARBA" id="ARBA00004127"/>
    </source>
</evidence>
<evidence type="ECO:0000313" key="9">
    <source>
        <dbReference type="Proteomes" id="UP000249464"/>
    </source>
</evidence>
<keyword evidence="4 6" id="KW-0472">Membrane</keyword>
<dbReference type="Pfam" id="PF02163">
    <property type="entry name" value="Peptidase_M50"/>
    <property type="match status" value="1"/>
</dbReference>
<keyword evidence="2 6" id="KW-0812">Transmembrane</keyword>
<keyword evidence="3 6" id="KW-1133">Transmembrane helix</keyword>
<evidence type="ECO:0000256" key="3">
    <source>
        <dbReference type="ARBA" id="ARBA00022989"/>
    </source>
</evidence>
<name>A0A2X0N545_9BASI</name>
<organism evidence="8 9">
    <name type="scientific">Microbotryum silenes-dioicae</name>
    <dbReference type="NCBI Taxonomy" id="796604"/>
    <lineage>
        <taxon>Eukaryota</taxon>
        <taxon>Fungi</taxon>
        <taxon>Dikarya</taxon>
        <taxon>Basidiomycota</taxon>
        <taxon>Pucciniomycotina</taxon>
        <taxon>Microbotryomycetes</taxon>
        <taxon>Microbotryales</taxon>
        <taxon>Microbotryaceae</taxon>
        <taxon>Microbotryum</taxon>
    </lineage>
</organism>
<dbReference type="EMBL" id="FQNC01000047">
    <property type="protein sequence ID" value="SGY77287.1"/>
    <property type="molecule type" value="Genomic_DNA"/>
</dbReference>
<dbReference type="InterPro" id="IPR001193">
    <property type="entry name" value="MBTPS2"/>
</dbReference>
<protein>
    <recommendedName>
        <fullName evidence="5">Endopeptidase S2P</fullName>
    </recommendedName>
</protein>
<dbReference type="GO" id="GO:0004222">
    <property type="term" value="F:metalloendopeptidase activity"/>
    <property type="evidence" value="ECO:0007669"/>
    <property type="project" value="InterPro"/>
</dbReference>
<dbReference type="AlphaFoldDB" id="A0A2X0N545"/>
<dbReference type="GO" id="GO:0031293">
    <property type="term" value="P:membrane protein intracellular domain proteolysis"/>
    <property type="evidence" value="ECO:0007669"/>
    <property type="project" value="TreeGrafter"/>
</dbReference>
<feature type="domain" description="Peptidase M50" evidence="7">
    <location>
        <begin position="162"/>
        <end position="525"/>
    </location>
</feature>
<comment type="subcellular location">
    <subcellularLocation>
        <location evidence="1">Endomembrane system</location>
        <topology evidence="1">Multi-pass membrane protein</topology>
    </subcellularLocation>
</comment>
<feature type="transmembrane region" description="Helical" evidence="6">
    <location>
        <begin position="6"/>
        <end position="23"/>
    </location>
</feature>
<evidence type="ECO:0000256" key="4">
    <source>
        <dbReference type="ARBA" id="ARBA00023136"/>
    </source>
</evidence>
<evidence type="ECO:0000256" key="6">
    <source>
        <dbReference type="SAM" id="Phobius"/>
    </source>
</evidence>